<dbReference type="RefSeq" id="WP_119669884.1">
    <property type="nucleotide sequence ID" value="NZ_QXED01000006.1"/>
</dbReference>
<dbReference type="PANTHER" id="PTHR34599">
    <property type="entry name" value="PEROXIDASE-RELATED"/>
    <property type="match status" value="1"/>
</dbReference>
<feature type="domain" description="Phosphatidic acid phosphatase type 2/haloperoxidase" evidence="1">
    <location>
        <begin position="324"/>
        <end position="437"/>
    </location>
</feature>
<dbReference type="Proteomes" id="UP000283523">
    <property type="component" value="Unassembled WGS sequence"/>
</dbReference>
<protein>
    <submittedName>
        <fullName evidence="2">Phosphatase PAP2 family protein</fullName>
    </submittedName>
</protein>
<proteinExistence type="predicted"/>
<dbReference type="OrthoDB" id="7793240at2"/>
<dbReference type="Pfam" id="PF01569">
    <property type="entry name" value="PAP2"/>
    <property type="match status" value="1"/>
</dbReference>
<dbReference type="CDD" id="cd03398">
    <property type="entry name" value="PAP2_haloperoxidase"/>
    <property type="match status" value="1"/>
</dbReference>
<dbReference type="InterPro" id="IPR036938">
    <property type="entry name" value="PAP2/HPO_sf"/>
</dbReference>
<dbReference type="InterPro" id="IPR052559">
    <property type="entry name" value="V-haloperoxidase"/>
</dbReference>
<dbReference type="PANTHER" id="PTHR34599:SF1">
    <property type="entry name" value="PHOSPHATIDIC ACID PHOSPHATASE TYPE 2_HALOPEROXIDASE DOMAIN-CONTAINING PROTEIN"/>
    <property type="match status" value="1"/>
</dbReference>
<dbReference type="AlphaFoldDB" id="A0A418M4W1"/>
<comment type="caution">
    <text evidence="2">The sequence shown here is derived from an EMBL/GenBank/DDBJ whole genome shotgun (WGS) entry which is preliminary data.</text>
</comment>
<evidence type="ECO:0000313" key="2">
    <source>
        <dbReference type="EMBL" id="RIV20714.1"/>
    </source>
</evidence>
<dbReference type="EMBL" id="QXED01000006">
    <property type="protein sequence ID" value="RIV20714.1"/>
    <property type="molecule type" value="Genomic_DNA"/>
</dbReference>
<gene>
    <name evidence="2" type="ORF">DYU11_22035</name>
</gene>
<name>A0A418M4W1_9BACT</name>
<sequence length="466" mass="51410">MKTWQIACFVIISLVATSGWSTPGRATLGRATSSRATLGWTRQTADRDVFERHLLHRAHDALTEVIVADIFSPPVASRIYLYAHAAAYETLVASQGGPYRSAAGQLPGLTPPPSLTLTGVQPALAASEALLVVGRSLVFSEKRLDELAEKLWEQVGRQGYPAQTIAASRAVGRQMAGHILAWAAADQYKQTRSLRRYTPQKKPGAWLPTPPGYIAAVEPYWRRIRPLTLDSAAQYKLAAPPEFATTPDSRFYQSAREVRDVGNQLSPEQRLIANYWDCNPFYLNTQGHMNFASKKLSPGGHWLAIAGQVARQTGADLLKTSAAYFLTAVALFDGFIGCWDDKYRYNVIRPETYINAHIDESWKPLLQTPPFPEYPSGHSVISTASAVVLTQLFGPNQAFTDSTEVAYGLPSRQFMSFHHAADEAAISRLYGGIHYREAIENGQEQGRQVGDQVLRRLQLVALPATK</sequence>
<evidence type="ECO:0000259" key="1">
    <source>
        <dbReference type="Pfam" id="PF01569"/>
    </source>
</evidence>
<dbReference type="SUPFAM" id="SSF48317">
    <property type="entry name" value="Acid phosphatase/Vanadium-dependent haloperoxidase"/>
    <property type="match status" value="1"/>
</dbReference>
<organism evidence="2 3">
    <name type="scientific">Fibrisoma montanum</name>
    <dbReference type="NCBI Taxonomy" id="2305895"/>
    <lineage>
        <taxon>Bacteria</taxon>
        <taxon>Pseudomonadati</taxon>
        <taxon>Bacteroidota</taxon>
        <taxon>Cytophagia</taxon>
        <taxon>Cytophagales</taxon>
        <taxon>Spirosomataceae</taxon>
        <taxon>Fibrisoma</taxon>
    </lineage>
</organism>
<keyword evidence="3" id="KW-1185">Reference proteome</keyword>
<evidence type="ECO:0000313" key="3">
    <source>
        <dbReference type="Proteomes" id="UP000283523"/>
    </source>
</evidence>
<dbReference type="Gene3D" id="1.10.606.20">
    <property type="match status" value="1"/>
</dbReference>
<accession>A0A418M4W1</accession>
<dbReference type="InterPro" id="IPR000326">
    <property type="entry name" value="PAP2/HPO"/>
</dbReference>
<reference evidence="2 3" key="1">
    <citation type="submission" date="2018-08" db="EMBL/GenBank/DDBJ databases">
        <title>Fibrisoma montanum sp. nov., isolated from Danxia mountain soil.</title>
        <authorList>
            <person name="Huang Y."/>
        </authorList>
    </citation>
    <scope>NUCLEOTIDE SEQUENCE [LARGE SCALE GENOMIC DNA]</scope>
    <source>
        <strain evidence="2 3">HYT19</strain>
    </source>
</reference>